<proteinExistence type="inferred from homology"/>
<dbReference type="Gene3D" id="3.50.50.60">
    <property type="entry name" value="FAD/NAD(P)-binding domain"/>
    <property type="match status" value="3"/>
</dbReference>
<dbReference type="Gene3D" id="3.40.50.1820">
    <property type="entry name" value="alpha/beta hydrolase"/>
    <property type="match status" value="1"/>
</dbReference>
<dbReference type="PANTHER" id="PTHR42877">
    <property type="entry name" value="L-ORNITHINE N(5)-MONOOXYGENASE-RELATED"/>
    <property type="match status" value="1"/>
</dbReference>
<dbReference type="Pfam" id="PF07859">
    <property type="entry name" value="Abhydrolase_3"/>
    <property type="match status" value="1"/>
</dbReference>
<evidence type="ECO:0000256" key="4">
    <source>
        <dbReference type="ARBA" id="ARBA00022801"/>
    </source>
</evidence>
<accession>A0A848DI34</accession>
<dbReference type="Proteomes" id="UP000586918">
    <property type="component" value="Unassembled WGS sequence"/>
</dbReference>
<keyword evidence="5" id="KW-0274">FAD</keyword>
<dbReference type="RefSeq" id="WP_169413050.1">
    <property type="nucleotide sequence ID" value="NZ_JAAXKZ010000036.1"/>
</dbReference>
<keyword evidence="9" id="KW-1185">Reference proteome</keyword>
<evidence type="ECO:0000256" key="5">
    <source>
        <dbReference type="ARBA" id="ARBA00022827"/>
    </source>
</evidence>
<feature type="domain" description="Alpha/beta hydrolase fold-3" evidence="7">
    <location>
        <begin position="74"/>
        <end position="274"/>
    </location>
</feature>
<comment type="similarity">
    <text evidence="2">Belongs to the 'GDXG' lipolytic enzyme family.</text>
</comment>
<dbReference type="InterPro" id="IPR013094">
    <property type="entry name" value="AB_hydrolase_3"/>
</dbReference>
<comment type="similarity">
    <text evidence="1">Belongs to the FAD-binding monooxygenase family.</text>
</comment>
<dbReference type="InterPro" id="IPR002168">
    <property type="entry name" value="Lipase_GDXG_HIS_AS"/>
</dbReference>
<dbReference type="GO" id="GO:0016787">
    <property type="term" value="F:hydrolase activity"/>
    <property type="evidence" value="ECO:0007669"/>
    <property type="project" value="UniProtKB-KW"/>
</dbReference>
<dbReference type="GO" id="GO:0050660">
    <property type="term" value="F:flavin adenine dinucleotide binding"/>
    <property type="evidence" value="ECO:0007669"/>
    <property type="project" value="InterPro"/>
</dbReference>
<dbReference type="InterPro" id="IPR020946">
    <property type="entry name" value="Flavin_mOase-like"/>
</dbReference>
<reference evidence="8 9" key="1">
    <citation type="submission" date="2020-04" db="EMBL/GenBank/DDBJ databases">
        <authorList>
            <person name="Klaysubun C."/>
            <person name="Duangmal K."/>
            <person name="Lipun K."/>
        </authorList>
    </citation>
    <scope>NUCLEOTIDE SEQUENCE [LARGE SCALE GENOMIC DNA]</scope>
    <source>
        <strain evidence="8 9">DSM 45300</strain>
    </source>
</reference>
<evidence type="ECO:0000256" key="6">
    <source>
        <dbReference type="ARBA" id="ARBA00023002"/>
    </source>
</evidence>
<dbReference type="PROSITE" id="PS01173">
    <property type="entry name" value="LIPASE_GDXG_HIS"/>
    <property type="match status" value="1"/>
</dbReference>
<dbReference type="SUPFAM" id="SSF53474">
    <property type="entry name" value="alpha/beta-Hydrolases"/>
    <property type="match status" value="1"/>
</dbReference>
<evidence type="ECO:0000259" key="7">
    <source>
        <dbReference type="Pfam" id="PF07859"/>
    </source>
</evidence>
<dbReference type="Pfam" id="PF00743">
    <property type="entry name" value="FMO-like"/>
    <property type="match status" value="1"/>
</dbReference>
<evidence type="ECO:0000313" key="8">
    <source>
        <dbReference type="EMBL" id="NMH92342.1"/>
    </source>
</evidence>
<keyword evidence="6" id="KW-0560">Oxidoreductase</keyword>
<keyword evidence="3" id="KW-0285">Flavoprotein</keyword>
<dbReference type="InterPro" id="IPR036188">
    <property type="entry name" value="FAD/NAD-bd_sf"/>
</dbReference>
<evidence type="ECO:0000256" key="3">
    <source>
        <dbReference type="ARBA" id="ARBA00022630"/>
    </source>
</evidence>
<gene>
    <name evidence="8" type="ORF">HF519_12310</name>
</gene>
<dbReference type="AlphaFoldDB" id="A0A848DI34"/>
<sequence length="789" mass="84743">MSIRVPRPVVSGIVRAVVAPILSPRVPVPAQRRLLDLAGRTVPAPPGVRRTTEPLGGVPAVRFVAPGAAGPHVVLFLHGGGYVTGSPGSHGSLAGHLSRATGAPVHLLHYRRAPEHPYPAAVDDAHAAYRALRAAGHPAQRIAVVGDSAGGGVALALLLRLRAAGEDLPATVGLISPWLDLDLTGPAVAANAHRDAMLDPRWLADSARAYRAGAPADTPELTPLHADLAGLPPLHVIAGARELLVSDSDALVDRARAAGVPVTYRRAPRMWHDYPIFAGLLAEADAAVAELGAALRRDCAARRPRVAVVGAGFGGIGMGIALREAGYRDAADLTILDRADGVGGVWRDNTYPGAACDVPSHLYSFSFAPGHEWSRRFAPQPDILRYLRRVATEGGLDGHLRLGTEVTEARYDAPTATWRLSTAGGETVEADVLVSACGQLSRPATPALPGLDRFDGPVFHSARWDHDVDLTGKRVAVIGTGASAVQFVPAIADRVGAVTVFQRSAPYLIPKPDRRYRAWHHALFRRVPAWRNAARVGWAAFFEVGALGLTTVQTAAVPFRYAFEGLLRRQVPDAALREKLRPDYPIGCKRLLISSEYLRALARPHVDVVTDPIAEVTANGVRTSDGVEHPADVIIFGTGFATNDFLAPMKVFGPDGQELSEQWRDGARAYLGITVPEFPNLFLLYGPNTNVGSGSVVHMLESQIHYVREAVHRLSAGARSLTVRSEAASAFDSEMQRRLSESVWTGCSSWYRTASGRIVNNWPGLMREYRKRTSRFDPADYHVEPLPAR</sequence>
<dbReference type="EMBL" id="JAAXKZ010000036">
    <property type="protein sequence ID" value="NMH92342.1"/>
    <property type="molecule type" value="Genomic_DNA"/>
</dbReference>
<dbReference type="InterPro" id="IPR029058">
    <property type="entry name" value="AB_hydrolase_fold"/>
</dbReference>
<protein>
    <submittedName>
        <fullName evidence="8">Alpha/beta hydrolase fold domain-containing protein</fullName>
    </submittedName>
</protein>
<dbReference type="PANTHER" id="PTHR42877:SF4">
    <property type="entry name" value="FAD_NAD(P)-BINDING DOMAIN-CONTAINING PROTEIN-RELATED"/>
    <property type="match status" value="1"/>
</dbReference>
<evidence type="ECO:0000256" key="2">
    <source>
        <dbReference type="ARBA" id="ARBA00010515"/>
    </source>
</evidence>
<dbReference type="GO" id="GO:0050661">
    <property type="term" value="F:NADP binding"/>
    <property type="evidence" value="ECO:0007669"/>
    <property type="project" value="InterPro"/>
</dbReference>
<evidence type="ECO:0000313" key="9">
    <source>
        <dbReference type="Proteomes" id="UP000586918"/>
    </source>
</evidence>
<keyword evidence="4 8" id="KW-0378">Hydrolase</keyword>
<organism evidence="8 9">
    <name type="scientific">Pseudonocardia bannensis</name>
    <dbReference type="NCBI Taxonomy" id="630973"/>
    <lineage>
        <taxon>Bacteria</taxon>
        <taxon>Bacillati</taxon>
        <taxon>Actinomycetota</taxon>
        <taxon>Actinomycetes</taxon>
        <taxon>Pseudonocardiales</taxon>
        <taxon>Pseudonocardiaceae</taxon>
        <taxon>Pseudonocardia</taxon>
    </lineage>
</organism>
<comment type="caution">
    <text evidence="8">The sequence shown here is derived from an EMBL/GenBank/DDBJ whole genome shotgun (WGS) entry which is preliminary data.</text>
</comment>
<dbReference type="InterPro" id="IPR051209">
    <property type="entry name" value="FAD-bind_Monooxygenase_sf"/>
</dbReference>
<name>A0A848DI34_9PSEU</name>
<dbReference type="SUPFAM" id="SSF51905">
    <property type="entry name" value="FAD/NAD(P)-binding domain"/>
    <property type="match status" value="2"/>
</dbReference>
<evidence type="ECO:0000256" key="1">
    <source>
        <dbReference type="ARBA" id="ARBA00010139"/>
    </source>
</evidence>
<dbReference type="GO" id="GO:0004499">
    <property type="term" value="F:N,N-dimethylaniline monooxygenase activity"/>
    <property type="evidence" value="ECO:0007669"/>
    <property type="project" value="InterPro"/>
</dbReference>